<evidence type="ECO:0000256" key="6">
    <source>
        <dbReference type="SAM" id="Phobius"/>
    </source>
</evidence>
<dbReference type="InterPro" id="IPR020846">
    <property type="entry name" value="MFS_dom"/>
</dbReference>
<dbReference type="PANTHER" id="PTHR42718">
    <property type="entry name" value="MAJOR FACILITATOR SUPERFAMILY MULTIDRUG TRANSPORTER MFSC"/>
    <property type="match status" value="1"/>
</dbReference>
<dbReference type="InterPro" id="IPR011701">
    <property type="entry name" value="MFS"/>
</dbReference>
<dbReference type="Gene3D" id="1.20.1720.10">
    <property type="entry name" value="Multidrug resistance protein D"/>
    <property type="match status" value="1"/>
</dbReference>
<feature type="transmembrane region" description="Helical" evidence="6">
    <location>
        <begin position="40"/>
        <end position="57"/>
    </location>
</feature>
<feature type="transmembrane region" description="Helical" evidence="6">
    <location>
        <begin position="427"/>
        <end position="446"/>
    </location>
</feature>
<evidence type="ECO:0000256" key="5">
    <source>
        <dbReference type="ARBA" id="ARBA00023136"/>
    </source>
</evidence>
<dbReference type="PROSITE" id="PS50850">
    <property type="entry name" value="MFS"/>
    <property type="match status" value="1"/>
</dbReference>
<evidence type="ECO:0000259" key="7">
    <source>
        <dbReference type="PROSITE" id="PS50850"/>
    </source>
</evidence>
<feature type="domain" description="Major facilitator superfamily (MFS) profile" evidence="7">
    <location>
        <begin position="2"/>
        <end position="450"/>
    </location>
</feature>
<protein>
    <submittedName>
        <fullName evidence="8">Multidrug efflux MFS transporter</fullName>
    </submittedName>
</protein>
<dbReference type="GO" id="GO:0022857">
    <property type="term" value="F:transmembrane transporter activity"/>
    <property type="evidence" value="ECO:0007669"/>
    <property type="project" value="InterPro"/>
</dbReference>
<proteinExistence type="predicted"/>
<feature type="transmembrane region" description="Helical" evidence="6">
    <location>
        <begin position="247"/>
        <end position="265"/>
    </location>
</feature>
<feature type="transmembrane region" description="Helical" evidence="6">
    <location>
        <begin position="130"/>
        <end position="152"/>
    </location>
</feature>
<comment type="caution">
    <text evidence="8">The sequence shown here is derived from an EMBL/GenBank/DDBJ whole genome shotgun (WGS) entry which is preliminary data.</text>
</comment>
<feature type="transmembrane region" description="Helical" evidence="6">
    <location>
        <begin position="382"/>
        <end position="407"/>
    </location>
</feature>
<dbReference type="Pfam" id="PF07690">
    <property type="entry name" value="MFS_1"/>
    <property type="match status" value="1"/>
</dbReference>
<dbReference type="GO" id="GO:0005886">
    <property type="term" value="C:plasma membrane"/>
    <property type="evidence" value="ECO:0007669"/>
    <property type="project" value="UniProtKB-SubCell"/>
</dbReference>
<comment type="subcellular location">
    <subcellularLocation>
        <location evidence="1">Cell membrane</location>
        <topology evidence="1">Multi-pass membrane protein</topology>
    </subcellularLocation>
</comment>
<dbReference type="Proteomes" id="UP000469292">
    <property type="component" value="Unassembled WGS sequence"/>
</dbReference>
<evidence type="ECO:0000313" key="9">
    <source>
        <dbReference type="Proteomes" id="UP000469292"/>
    </source>
</evidence>
<reference evidence="8 9" key="1">
    <citation type="submission" date="2019-09" db="EMBL/GenBank/DDBJ databases">
        <title>Phylogenetic characterization of a novel taxon of the genus Bifidobacterium: Bifidobacterium choloepi sp. nov.</title>
        <authorList>
            <person name="Modesto M."/>
            <person name="Satti M."/>
        </authorList>
    </citation>
    <scope>NUCLEOTIDE SEQUENCE [LARGE SCALE GENOMIC DNA]</scope>
    <source>
        <strain evidence="8 9">BRDM6</strain>
    </source>
</reference>
<feature type="transmembrane region" description="Helical" evidence="6">
    <location>
        <begin position="97"/>
        <end position="118"/>
    </location>
</feature>
<dbReference type="Gene3D" id="1.20.1250.20">
    <property type="entry name" value="MFS general substrate transporter like domains"/>
    <property type="match status" value="1"/>
</dbReference>
<keyword evidence="2" id="KW-0813">Transport</keyword>
<name>A0A6I5N9H5_9BIFI</name>
<sequence>MLIMTLMFTAAANGFASVQMSVALPRISDTYHITVADANWVNIAYAIVAATAIMTSARIMQRIGLKRLYFWSCLLFVISSVVGLLAVNFPLMLAARIIQAMAAGVMFPTINTVIVQVVPPAKSGSIMSINSAVIGLGAAFSPLLCGLLITYVNLTSMFAIPLVIGVVTLILGHKYVFDVEPRMHKQINVVSIILAFVGLGCLMYGFNELTDKPKIAIPLLVVGIGVLVAFVIRQFRLATPLLNLRPLRHLSVSIGVLIYMTGAMGEQAMLLLTPLYLERACDKTAFVSGLCLLIVAICYSGFIVLTGRIVDRRGMWPEVSFGFLIMSAGLFALILMAQHKSVIPAVICGAVAVIGDAFINVPTKDVVLESLPTRMVPHLNSVFSTSTQIASSMASALFIGLLSATVTRETASGVARSTAYVHGFSDAVWVALAIEIVMLIVSIWYSRQMVKHGENRVGEKKIC</sequence>
<dbReference type="InterPro" id="IPR036259">
    <property type="entry name" value="MFS_trans_sf"/>
</dbReference>
<feature type="transmembrane region" description="Helical" evidence="6">
    <location>
        <begin position="69"/>
        <end position="91"/>
    </location>
</feature>
<evidence type="ECO:0000256" key="2">
    <source>
        <dbReference type="ARBA" id="ARBA00022448"/>
    </source>
</evidence>
<keyword evidence="5 6" id="KW-0472">Membrane</keyword>
<evidence type="ECO:0000256" key="3">
    <source>
        <dbReference type="ARBA" id="ARBA00022692"/>
    </source>
</evidence>
<gene>
    <name evidence="8" type="ORF">F6S87_07555</name>
</gene>
<dbReference type="SUPFAM" id="SSF103473">
    <property type="entry name" value="MFS general substrate transporter"/>
    <property type="match status" value="1"/>
</dbReference>
<dbReference type="EMBL" id="VYSG01000003">
    <property type="protein sequence ID" value="NEG70451.1"/>
    <property type="molecule type" value="Genomic_DNA"/>
</dbReference>
<keyword evidence="4 6" id="KW-1133">Transmembrane helix</keyword>
<dbReference type="PANTHER" id="PTHR42718:SF9">
    <property type="entry name" value="MAJOR FACILITATOR SUPERFAMILY MULTIDRUG TRANSPORTER MFSC"/>
    <property type="match status" value="1"/>
</dbReference>
<evidence type="ECO:0000313" key="8">
    <source>
        <dbReference type="EMBL" id="NEG70451.1"/>
    </source>
</evidence>
<dbReference type="AlphaFoldDB" id="A0A6I5N9H5"/>
<evidence type="ECO:0000256" key="4">
    <source>
        <dbReference type="ARBA" id="ARBA00022989"/>
    </source>
</evidence>
<feature type="transmembrane region" description="Helical" evidence="6">
    <location>
        <begin position="158"/>
        <end position="177"/>
    </location>
</feature>
<feature type="transmembrane region" description="Helical" evidence="6">
    <location>
        <begin position="319"/>
        <end position="336"/>
    </location>
</feature>
<feature type="transmembrane region" description="Helical" evidence="6">
    <location>
        <begin position="342"/>
        <end position="361"/>
    </location>
</feature>
<evidence type="ECO:0000256" key="1">
    <source>
        <dbReference type="ARBA" id="ARBA00004651"/>
    </source>
</evidence>
<feature type="transmembrane region" description="Helical" evidence="6">
    <location>
        <begin position="189"/>
        <end position="209"/>
    </location>
</feature>
<keyword evidence="9" id="KW-1185">Reference proteome</keyword>
<accession>A0A6I5N9H5</accession>
<keyword evidence="3 6" id="KW-0812">Transmembrane</keyword>
<organism evidence="8 9">
    <name type="scientific">Bifidobacterium choloepi</name>
    <dbReference type="NCBI Taxonomy" id="2614131"/>
    <lineage>
        <taxon>Bacteria</taxon>
        <taxon>Bacillati</taxon>
        <taxon>Actinomycetota</taxon>
        <taxon>Actinomycetes</taxon>
        <taxon>Bifidobacteriales</taxon>
        <taxon>Bifidobacteriaceae</taxon>
        <taxon>Bifidobacterium</taxon>
    </lineage>
</organism>
<feature type="transmembrane region" description="Helical" evidence="6">
    <location>
        <begin position="285"/>
        <end position="307"/>
    </location>
</feature>
<feature type="transmembrane region" description="Helical" evidence="6">
    <location>
        <begin position="215"/>
        <end position="235"/>
    </location>
</feature>